<dbReference type="SUPFAM" id="SSF52075">
    <property type="entry name" value="Outer arm dynein light chain 1"/>
    <property type="match status" value="1"/>
</dbReference>
<organism evidence="3 4">
    <name type="scientific">Saccoglossus kowalevskii</name>
    <name type="common">Acorn worm</name>
    <dbReference type="NCBI Taxonomy" id="10224"/>
    <lineage>
        <taxon>Eukaryota</taxon>
        <taxon>Metazoa</taxon>
        <taxon>Hemichordata</taxon>
        <taxon>Enteropneusta</taxon>
        <taxon>Harrimaniidae</taxon>
        <taxon>Saccoglossus</taxon>
    </lineage>
</organism>
<name>A0ABM0MVV7_SACKO</name>
<dbReference type="PANTHER" id="PTHR48051">
    <property type="match status" value="1"/>
</dbReference>
<evidence type="ECO:0000256" key="2">
    <source>
        <dbReference type="ARBA" id="ARBA00022737"/>
    </source>
</evidence>
<evidence type="ECO:0000313" key="3">
    <source>
        <dbReference type="Proteomes" id="UP000694865"/>
    </source>
</evidence>
<dbReference type="Pfam" id="PF00560">
    <property type="entry name" value="LRR_1"/>
    <property type="match status" value="1"/>
</dbReference>
<dbReference type="RefSeq" id="XP_006824148.1">
    <property type="nucleotide sequence ID" value="XM_006824085.1"/>
</dbReference>
<reference evidence="4" key="1">
    <citation type="submission" date="2025-08" db="UniProtKB">
        <authorList>
            <consortium name="RefSeq"/>
        </authorList>
    </citation>
    <scope>IDENTIFICATION</scope>
    <source>
        <tissue evidence="4">Testes</tissue>
    </source>
</reference>
<dbReference type="GeneID" id="102805408"/>
<dbReference type="InterPro" id="IPR050216">
    <property type="entry name" value="LRR_domain-containing"/>
</dbReference>
<evidence type="ECO:0000256" key="1">
    <source>
        <dbReference type="ARBA" id="ARBA00022614"/>
    </source>
</evidence>
<gene>
    <name evidence="4" type="primary">LOC102805408</name>
</gene>
<sequence length="166" mass="19133">MAKIINLSGRALLSLPVDICDQKSLRSLDCKHNHLSSLPNKFRQLTNLKGLLLGSNIFTEIPLSVTKITGLVMIDISYNRLTSLPESFCDLVQLEYLDASYNHIRQLPPQFGLKLKKLKKLLSVWKSFRGPATGYLQRWYPNDTTVPEKQKLFRQHRRLNRNNRTA</sequence>
<protein>
    <submittedName>
        <fullName evidence="4">Plant intracellular Ras-group-related LRR protein 7-like</fullName>
    </submittedName>
</protein>
<dbReference type="InterPro" id="IPR032675">
    <property type="entry name" value="LRR_dom_sf"/>
</dbReference>
<dbReference type="Gene3D" id="3.80.10.10">
    <property type="entry name" value="Ribonuclease Inhibitor"/>
    <property type="match status" value="1"/>
</dbReference>
<dbReference type="InterPro" id="IPR001611">
    <property type="entry name" value="Leu-rich_rpt"/>
</dbReference>
<dbReference type="SMART" id="SM00369">
    <property type="entry name" value="LRR_TYP"/>
    <property type="match status" value="4"/>
</dbReference>
<accession>A0ABM0MVV7</accession>
<keyword evidence="3" id="KW-1185">Reference proteome</keyword>
<proteinExistence type="predicted"/>
<keyword evidence="2" id="KW-0677">Repeat</keyword>
<dbReference type="PANTHER" id="PTHR48051:SF1">
    <property type="entry name" value="RAS SUPPRESSOR PROTEIN 1"/>
    <property type="match status" value="1"/>
</dbReference>
<dbReference type="PROSITE" id="PS51450">
    <property type="entry name" value="LRR"/>
    <property type="match status" value="2"/>
</dbReference>
<evidence type="ECO:0000313" key="4">
    <source>
        <dbReference type="RefSeq" id="XP_006824148.1"/>
    </source>
</evidence>
<dbReference type="InterPro" id="IPR003591">
    <property type="entry name" value="Leu-rich_rpt_typical-subtyp"/>
</dbReference>
<keyword evidence="1" id="KW-0433">Leucine-rich repeat</keyword>
<dbReference type="Pfam" id="PF13855">
    <property type="entry name" value="LRR_8"/>
    <property type="match status" value="1"/>
</dbReference>
<dbReference type="Proteomes" id="UP000694865">
    <property type="component" value="Unplaced"/>
</dbReference>